<sequence length="103" mass="12264">MILIIFTRYISYITRSIFLIFVCIKIIKKDTLNIFLLGFQHYQIGPNDMLVLRFSIEIHLENYYIIFLTYNYYILMLYILLMAHPSISTSNSSLTQSRTPEKP</sequence>
<evidence type="ECO:0000313" key="2">
    <source>
        <dbReference type="EMBL" id="KRH62675.1"/>
    </source>
</evidence>
<reference evidence="2 3" key="1">
    <citation type="journal article" date="2010" name="Nature">
        <title>Genome sequence of the palaeopolyploid soybean.</title>
        <authorList>
            <person name="Schmutz J."/>
            <person name="Cannon S.B."/>
            <person name="Schlueter J."/>
            <person name="Ma J."/>
            <person name="Mitros T."/>
            <person name="Nelson W."/>
            <person name="Hyten D.L."/>
            <person name="Song Q."/>
            <person name="Thelen J.J."/>
            <person name="Cheng J."/>
            <person name="Xu D."/>
            <person name="Hellsten U."/>
            <person name="May G.D."/>
            <person name="Yu Y."/>
            <person name="Sakurai T."/>
            <person name="Umezawa T."/>
            <person name="Bhattacharyya M.K."/>
            <person name="Sandhu D."/>
            <person name="Valliyodan B."/>
            <person name="Lindquist E."/>
            <person name="Peto M."/>
            <person name="Grant D."/>
            <person name="Shu S."/>
            <person name="Goodstein D."/>
            <person name="Barry K."/>
            <person name="Futrell-Griggs M."/>
            <person name="Abernathy B."/>
            <person name="Du J."/>
            <person name="Tian Z."/>
            <person name="Zhu L."/>
            <person name="Gill N."/>
            <person name="Joshi T."/>
            <person name="Libault M."/>
            <person name="Sethuraman A."/>
            <person name="Zhang X.-C."/>
            <person name="Shinozaki K."/>
            <person name="Nguyen H.T."/>
            <person name="Wing R.A."/>
            <person name="Cregan P."/>
            <person name="Specht J."/>
            <person name="Grimwood J."/>
            <person name="Rokhsar D."/>
            <person name="Stacey G."/>
            <person name="Shoemaker R.C."/>
            <person name="Jackson S.A."/>
        </authorList>
    </citation>
    <scope>NUCLEOTIDE SEQUENCE [LARGE SCALE GENOMIC DNA]</scope>
    <source>
        <strain evidence="3">cv. Williams 82</strain>
        <tissue evidence="2">Callus</tissue>
    </source>
</reference>
<feature type="transmembrane region" description="Helical" evidence="1">
    <location>
        <begin position="63"/>
        <end position="83"/>
    </location>
</feature>
<accession>K7KJP4</accession>
<organism evidence="3">
    <name type="scientific">Glycine max</name>
    <name type="common">Soybean</name>
    <name type="synonym">Glycine hispida</name>
    <dbReference type="NCBI Taxonomy" id="3847"/>
    <lineage>
        <taxon>Eukaryota</taxon>
        <taxon>Viridiplantae</taxon>
        <taxon>Streptophyta</taxon>
        <taxon>Embryophyta</taxon>
        <taxon>Tracheophyta</taxon>
        <taxon>Spermatophyta</taxon>
        <taxon>Magnoliopsida</taxon>
        <taxon>eudicotyledons</taxon>
        <taxon>Gunneridae</taxon>
        <taxon>Pentapetalae</taxon>
        <taxon>rosids</taxon>
        <taxon>fabids</taxon>
        <taxon>Fabales</taxon>
        <taxon>Fabaceae</taxon>
        <taxon>Papilionoideae</taxon>
        <taxon>50 kb inversion clade</taxon>
        <taxon>NPAAA clade</taxon>
        <taxon>indigoferoid/millettioid clade</taxon>
        <taxon>Phaseoleae</taxon>
        <taxon>Glycine</taxon>
        <taxon>Glycine subgen. Soja</taxon>
    </lineage>
</organism>
<reference evidence="3" key="2">
    <citation type="submission" date="2018-02" db="UniProtKB">
        <authorList>
            <consortium name="EnsemblPlants"/>
        </authorList>
    </citation>
    <scope>IDENTIFICATION</scope>
    <source>
        <strain evidence="3">Williams 82</strain>
    </source>
</reference>
<dbReference type="Gramene" id="KRH62675">
    <property type="protein sequence ID" value="KRH62675"/>
    <property type="gene ID" value="GLYMA_04G123400"/>
</dbReference>
<gene>
    <name evidence="2" type="ORF">GLYMA_04G123400</name>
</gene>
<dbReference type="Proteomes" id="UP000008827">
    <property type="component" value="Chromosome 4"/>
</dbReference>
<keyword evidence="1" id="KW-1133">Transmembrane helix</keyword>
<name>K7KJP4_SOYBN</name>
<dbReference type="EMBL" id="CM000837">
    <property type="protein sequence ID" value="KRH62675.1"/>
    <property type="molecule type" value="Genomic_DNA"/>
</dbReference>
<reference evidence="2" key="3">
    <citation type="submission" date="2018-07" db="EMBL/GenBank/DDBJ databases">
        <title>WGS assembly of Glycine max.</title>
        <authorList>
            <person name="Schmutz J."/>
            <person name="Cannon S."/>
            <person name="Schlueter J."/>
            <person name="Ma J."/>
            <person name="Mitros T."/>
            <person name="Nelson W."/>
            <person name="Hyten D."/>
            <person name="Song Q."/>
            <person name="Thelen J."/>
            <person name="Cheng J."/>
            <person name="Xu D."/>
            <person name="Hellsten U."/>
            <person name="May G."/>
            <person name="Yu Y."/>
            <person name="Sakurai T."/>
            <person name="Umezawa T."/>
            <person name="Bhattacharyya M."/>
            <person name="Sandhu D."/>
            <person name="Valliyodan B."/>
            <person name="Lindquist E."/>
            <person name="Peto M."/>
            <person name="Grant D."/>
            <person name="Shu S."/>
            <person name="Goodstein D."/>
            <person name="Barry K."/>
            <person name="Futrell-Griggs M."/>
            <person name="Abernathy B."/>
            <person name="Du J."/>
            <person name="Tian Z."/>
            <person name="Zhu L."/>
            <person name="Gill N."/>
            <person name="Joshi T."/>
            <person name="Libault M."/>
            <person name="Sethuraman A."/>
            <person name="Zhang X."/>
            <person name="Shinozaki K."/>
            <person name="Nguyen H."/>
            <person name="Wing R."/>
            <person name="Cregan P."/>
            <person name="Specht J."/>
            <person name="Grimwood J."/>
            <person name="Rokhsar D."/>
            <person name="Stacey G."/>
            <person name="Shoemaker R."/>
            <person name="Jackson S."/>
        </authorList>
    </citation>
    <scope>NUCLEOTIDE SEQUENCE</scope>
    <source>
        <tissue evidence="2">Callus</tissue>
    </source>
</reference>
<keyword evidence="1" id="KW-0472">Membrane</keyword>
<evidence type="ECO:0000313" key="3">
    <source>
        <dbReference type="EnsemblPlants" id="KRH62675"/>
    </source>
</evidence>
<proteinExistence type="predicted"/>
<keyword evidence="1" id="KW-0812">Transmembrane</keyword>
<keyword evidence="4" id="KW-1185">Reference proteome</keyword>
<evidence type="ECO:0000256" key="1">
    <source>
        <dbReference type="SAM" id="Phobius"/>
    </source>
</evidence>
<feature type="transmembrane region" description="Helical" evidence="1">
    <location>
        <begin position="9"/>
        <end position="27"/>
    </location>
</feature>
<dbReference type="EnsemblPlants" id="KRH62675">
    <property type="protein sequence ID" value="KRH62675"/>
    <property type="gene ID" value="GLYMA_04G123400"/>
</dbReference>
<dbReference type="PaxDb" id="3847-GLYMA04G14720.1"/>
<dbReference type="HOGENOM" id="CLU_2268661_0_0_1"/>
<dbReference type="AlphaFoldDB" id="K7KJP4"/>
<evidence type="ECO:0000313" key="4">
    <source>
        <dbReference type="Proteomes" id="UP000008827"/>
    </source>
</evidence>
<dbReference type="InParanoid" id="K7KJP4"/>
<protein>
    <submittedName>
        <fullName evidence="2 3">Uncharacterized protein</fullName>
    </submittedName>
</protein>